<dbReference type="SUPFAM" id="SSF55874">
    <property type="entry name" value="ATPase domain of HSP90 chaperone/DNA topoisomerase II/histidine kinase"/>
    <property type="match status" value="1"/>
</dbReference>
<feature type="domain" description="HAMP" evidence="15">
    <location>
        <begin position="186"/>
        <end position="238"/>
    </location>
</feature>
<keyword evidence="10" id="KW-0902">Two-component regulatory system</keyword>
<evidence type="ECO:0000256" key="8">
    <source>
        <dbReference type="ARBA" id="ARBA00022777"/>
    </source>
</evidence>
<reference evidence="16 17" key="1">
    <citation type="submission" date="2019-10" db="EMBL/GenBank/DDBJ databases">
        <title>Alkaliphilus serpentinus sp. nov. and Alkaliphilus pronyensis sp. nov., two novel anaerobic alkaliphilic species isolated from the serpentinized-hosted hydrothermal field of the Prony Bay (New Caledonia).</title>
        <authorList>
            <person name="Postec A."/>
        </authorList>
    </citation>
    <scope>NUCLEOTIDE SEQUENCE [LARGE SCALE GENOMIC DNA]</scope>
    <source>
        <strain evidence="16 17">LacV</strain>
    </source>
</reference>
<dbReference type="InterPro" id="IPR003594">
    <property type="entry name" value="HATPase_dom"/>
</dbReference>
<dbReference type="PROSITE" id="PS50885">
    <property type="entry name" value="HAMP"/>
    <property type="match status" value="1"/>
</dbReference>
<evidence type="ECO:0000256" key="11">
    <source>
        <dbReference type="ARBA" id="ARBA00023136"/>
    </source>
</evidence>
<keyword evidence="7" id="KW-0547">Nucleotide-binding</keyword>
<dbReference type="Proteomes" id="UP000432715">
    <property type="component" value="Unassembled WGS sequence"/>
</dbReference>
<dbReference type="InterPro" id="IPR050351">
    <property type="entry name" value="BphY/WalK/GraS-like"/>
</dbReference>
<dbReference type="Gene3D" id="3.30.450.20">
    <property type="entry name" value="PAS domain"/>
    <property type="match status" value="1"/>
</dbReference>
<dbReference type="CDD" id="cd00075">
    <property type="entry name" value="HATPase"/>
    <property type="match status" value="1"/>
</dbReference>
<dbReference type="NCBIfam" id="TIGR00229">
    <property type="entry name" value="sensory_box"/>
    <property type="match status" value="1"/>
</dbReference>
<comment type="catalytic activity">
    <reaction evidence="1">
        <text>ATP + protein L-histidine = ADP + protein N-phospho-L-histidine.</text>
        <dbReference type="EC" id="2.7.13.3"/>
    </reaction>
</comment>
<keyword evidence="4" id="KW-1003">Cell membrane</keyword>
<evidence type="ECO:0000256" key="6">
    <source>
        <dbReference type="ARBA" id="ARBA00022679"/>
    </source>
</evidence>
<dbReference type="PROSITE" id="PS50109">
    <property type="entry name" value="HIS_KIN"/>
    <property type="match status" value="1"/>
</dbReference>
<dbReference type="GO" id="GO:0006355">
    <property type="term" value="P:regulation of DNA-templated transcription"/>
    <property type="evidence" value="ECO:0007669"/>
    <property type="project" value="InterPro"/>
</dbReference>
<dbReference type="FunFam" id="3.30.565.10:FF:000023">
    <property type="entry name" value="PAS domain-containing sensor histidine kinase"/>
    <property type="match status" value="1"/>
</dbReference>
<evidence type="ECO:0000256" key="7">
    <source>
        <dbReference type="ARBA" id="ARBA00022741"/>
    </source>
</evidence>
<keyword evidence="5" id="KW-0597">Phosphoprotein</keyword>
<dbReference type="RefSeq" id="WP_151859799.1">
    <property type="nucleotide sequence ID" value="NZ_WBZC01000004.1"/>
</dbReference>
<dbReference type="InterPro" id="IPR005467">
    <property type="entry name" value="His_kinase_dom"/>
</dbReference>
<dbReference type="SUPFAM" id="SSF55785">
    <property type="entry name" value="PYP-like sensor domain (PAS domain)"/>
    <property type="match status" value="1"/>
</dbReference>
<dbReference type="CDD" id="cd00130">
    <property type="entry name" value="PAS"/>
    <property type="match status" value="1"/>
</dbReference>
<keyword evidence="11 12" id="KW-0472">Membrane</keyword>
<dbReference type="PANTHER" id="PTHR45453:SF1">
    <property type="entry name" value="PHOSPHATE REGULON SENSOR PROTEIN PHOR"/>
    <property type="match status" value="1"/>
</dbReference>
<dbReference type="SUPFAM" id="SSF158472">
    <property type="entry name" value="HAMP domain-like"/>
    <property type="match status" value="1"/>
</dbReference>
<name>A0A6I0FE00_9FIRM</name>
<dbReference type="Pfam" id="PF00512">
    <property type="entry name" value="HisKA"/>
    <property type="match status" value="1"/>
</dbReference>
<dbReference type="Pfam" id="PF00989">
    <property type="entry name" value="PAS"/>
    <property type="match status" value="1"/>
</dbReference>
<dbReference type="GO" id="GO:0000155">
    <property type="term" value="F:phosphorelay sensor kinase activity"/>
    <property type="evidence" value="ECO:0007669"/>
    <property type="project" value="InterPro"/>
</dbReference>
<evidence type="ECO:0000256" key="3">
    <source>
        <dbReference type="ARBA" id="ARBA00012438"/>
    </source>
</evidence>
<dbReference type="InterPro" id="IPR013767">
    <property type="entry name" value="PAS_fold"/>
</dbReference>
<dbReference type="Pfam" id="PF02518">
    <property type="entry name" value="HATPase_c"/>
    <property type="match status" value="1"/>
</dbReference>
<evidence type="ECO:0000256" key="1">
    <source>
        <dbReference type="ARBA" id="ARBA00000085"/>
    </source>
</evidence>
<dbReference type="InterPro" id="IPR003661">
    <property type="entry name" value="HisK_dim/P_dom"/>
</dbReference>
<evidence type="ECO:0000256" key="9">
    <source>
        <dbReference type="ARBA" id="ARBA00022840"/>
    </source>
</evidence>
<dbReference type="SMART" id="SM00388">
    <property type="entry name" value="HisKA"/>
    <property type="match status" value="1"/>
</dbReference>
<feature type="domain" description="Histidine kinase" evidence="13">
    <location>
        <begin position="369"/>
        <end position="585"/>
    </location>
</feature>
<dbReference type="InterPro" id="IPR031967">
    <property type="entry name" value="PhoR_single_Cache-like_dom"/>
</dbReference>
<keyword evidence="17" id="KW-1185">Reference proteome</keyword>
<gene>
    <name evidence="16" type="ORF">F8154_01380</name>
</gene>
<dbReference type="InterPro" id="IPR035965">
    <property type="entry name" value="PAS-like_dom_sf"/>
</dbReference>
<dbReference type="AlphaFoldDB" id="A0A6I0FE00"/>
<dbReference type="SMART" id="SM00387">
    <property type="entry name" value="HATPase_c"/>
    <property type="match status" value="1"/>
</dbReference>
<feature type="transmembrane region" description="Helical" evidence="12">
    <location>
        <begin position="162"/>
        <end position="185"/>
    </location>
</feature>
<evidence type="ECO:0000313" key="17">
    <source>
        <dbReference type="Proteomes" id="UP000432715"/>
    </source>
</evidence>
<feature type="domain" description="PAS" evidence="14">
    <location>
        <begin position="243"/>
        <end position="294"/>
    </location>
</feature>
<proteinExistence type="predicted"/>
<dbReference type="GO" id="GO:0005886">
    <property type="term" value="C:plasma membrane"/>
    <property type="evidence" value="ECO:0007669"/>
    <property type="project" value="UniProtKB-SubCell"/>
</dbReference>
<dbReference type="SMART" id="SM00304">
    <property type="entry name" value="HAMP"/>
    <property type="match status" value="1"/>
</dbReference>
<dbReference type="InterPro" id="IPR003660">
    <property type="entry name" value="HAMP_dom"/>
</dbReference>
<keyword evidence="12" id="KW-1133">Transmembrane helix</keyword>
<accession>A0A6I0FE00</accession>
<evidence type="ECO:0000256" key="10">
    <source>
        <dbReference type="ARBA" id="ARBA00023012"/>
    </source>
</evidence>
<keyword evidence="8 16" id="KW-0418">Kinase</keyword>
<dbReference type="InterPro" id="IPR036890">
    <property type="entry name" value="HATPase_C_sf"/>
</dbReference>
<sequence>MQKKILAAFFIIILLGILLSGFLNLTLIRTNYVDELENRLISNGLLLEKVIMDKGDSLTINDLQKMIIDYGKRINARITIIDEKGEVLADSVADMRTIENHYNRPEVLAVYQGEIGKSVRYSTTINEEMLYIALPVNIDIFQIKVIRLAITLQQINVINSKLYYYIGISVLFGLFASLILAYRFIKRLMKPIYEMTDVSRKIAEGDFNRRVDVTSDDEIGLLANNFNNMADILKTTIDKLSDNNTKFKALLISIINPIIAVDNTHRIILINPAAERLFEVKAEEAIGKHILEVIRNNALEERIKDLFENHQNTQLEIAIYEPKERILKIYTNLIRLEDDPTRVIGIVTLLEDVTEIRKLEKMRSDFVANVSHELKTPLTSISGFVETLKSDAIDDEETKMRFLDIIDIETERLSRLIDDILSLSEIESTTNNIRQEIYTTEAINEVIEIIKPIANDKEIVINTEIEGSLPQIYGNRDWFKQMLINLLDNAIKYTPQGGKVYINAYKKYKNVVIVVRDTGLGIPKNELPRLFERFYRVDKARSKKLGGTGLGLAIVKHIVIAFNGRIKVNSEVGKGTEFTVIIPIK</sequence>
<dbReference type="Gene3D" id="6.10.340.10">
    <property type="match status" value="1"/>
</dbReference>
<dbReference type="Pfam" id="PF00672">
    <property type="entry name" value="HAMP"/>
    <property type="match status" value="1"/>
</dbReference>
<evidence type="ECO:0000259" key="15">
    <source>
        <dbReference type="PROSITE" id="PS50885"/>
    </source>
</evidence>
<dbReference type="EC" id="2.7.13.3" evidence="3"/>
<comment type="subcellular location">
    <subcellularLocation>
        <location evidence="2">Cell membrane</location>
    </subcellularLocation>
</comment>
<dbReference type="NCBIfam" id="NF046044">
    <property type="entry name" value="PnpS"/>
    <property type="match status" value="1"/>
</dbReference>
<dbReference type="InterPro" id="IPR000014">
    <property type="entry name" value="PAS"/>
</dbReference>
<dbReference type="GO" id="GO:0004721">
    <property type="term" value="F:phosphoprotein phosphatase activity"/>
    <property type="evidence" value="ECO:0007669"/>
    <property type="project" value="TreeGrafter"/>
</dbReference>
<dbReference type="Gene3D" id="1.10.287.130">
    <property type="match status" value="1"/>
</dbReference>
<feature type="transmembrane region" description="Helical" evidence="12">
    <location>
        <begin position="6"/>
        <end position="28"/>
    </location>
</feature>
<dbReference type="SMART" id="SM00091">
    <property type="entry name" value="PAS"/>
    <property type="match status" value="1"/>
</dbReference>
<evidence type="ECO:0000256" key="5">
    <source>
        <dbReference type="ARBA" id="ARBA00022553"/>
    </source>
</evidence>
<keyword evidence="12" id="KW-0812">Transmembrane</keyword>
<evidence type="ECO:0000256" key="2">
    <source>
        <dbReference type="ARBA" id="ARBA00004236"/>
    </source>
</evidence>
<dbReference type="EMBL" id="WBZC01000004">
    <property type="protein sequence ID" value="KAB3538572.1"/>
    <property type="molecule type" value="Genomic_DNA"/>
</dbReference>
<dbReference type="PANTHER" id="PTHR45453">
    <property type="entry name" value="PHOSPHATE REGULON SENSOR PROTEIN PHOR"/>
    <property type="match status" value="1"/>
</dbReference>
<evidence type="ECO:0000313" key="16">
    <source>
        <dbReference type="EMBL" id="KAB3538572.1"/>
    </source>
</evidence>
<dbReference type="FunFam" id="1.10.287.130:FF:000008">
    <property type="entry name" value="Two-component sensor histidine kinase"/>
    <property type="match status" value="1"/>
</dbReference>
<dbReference type="PRINTS" id="PR00344">
    <property type="entry name" value="BCTRLSENSOR"/>
</dbReference>
<comment type="caution">
    <text evidence="16">The sequence shown here is derived from an EMBL/GenBank/DDBJ whole genome shotgun (WGS) entry which is preliminary data.</text>
</comment>
<keyword evidence="6" id="KW-0808">Transferase</keyword>
<dbReference type="InterPro" id="IPR004358">
    <property type="entry name" value="Sig_transdc_His_kin-like_C"/>
</dbReference>
<evidence type="ECO:0000259" key="14">
    <source>
        <dbReference type="PROSITE" id="PS50112"/>
    </source>
</evidence>
<dbReference type="SUPFAM" id="SSF47384">
    <property type="entry name" value="Homodimeric domain of signal transducing histidine kinase"/>
    <property type="match status" value="1"/>
</dbReference>
<dbReference type="Gene3D" id="3.30.565.10">
    <property type="entry name" value="Histidine kinase-like ATPase, C-terminal domain"/>
    <property type="match status" value="1"/>
</dbReference>
<protein>
    <recommendedName>
        <fullName evidence="3">histidine kinase</fullName>
        <ecNumber evidence="3">2.7.13.3</ecNumber>
    </recommendedName>
</protein>
<dbReference type="Pfam" id="PF16736">
    <property type="entry name" value="sCache_like"/>
    <property type="match status" value="1"/>
</dbReference>
<dbReference type="PROSITE" id="PS50112">
    <property type="entry name" value="PAS"/>
    <property type="match status" value="1"/>
</dbReference>
<dbReference type="OrthoDB" id="9813151at2"/>
<dbReference type="GO" id="GO:0016036">
    <property type="term" value="P:cellular response to phosphate starvation"/>
    <property type="evidence" value="ECO:0007669"/>
    <property type="project" value="TreeGrafter"/>
</dbReference>
<dbReference type="CDD" id="cd06225">
    <property type="entry name" value="HAMP"/>
    <property type="match status" value="1"/>
</dbReference>
<keyword evidence="9" id="KW-0067">ATP-binding</keyword>
<dbReference type="CDD" id="cd00082">
    <property type="entry name" value="HisKA"/>
    <property type="match status" value="1"/>
</dbReference>
<evidence type="ECO:0000259" key="13">
    <source>
        <dbReference type="PROSITE" id="PS50109"/>
    </source>
</evidence>
<evidence type="ECO:0000256" key="4">
    <source>
        <dbReference type="ARBA" id="ARBA00022475"/>
    </source>
</evidence>
<evidence type="ECO:0000256" key="12">
    <source>
        <dbReference type="SAM" id="Phobius"/>
    </source>
</evidence>
<dbReference type="GO" id="GO:0005524">
    <property type="term" value="F:ATP binding"/>
    <property type="evidence" value="ECO:0007669"/>
    <property type="project" value="UniProtKB-KW"/>
</dbReference>
<organism evidence="16 17">
    <name type="scientific">Alkaliphilus pronyensis</name>
    <dbReference type="NCBI Taxonomy" id="1482732"/>
    <lineage>
        <taxon>Bacteria</taxon>
        <taxon>Bacillati</taxon>
        <taxon>Bacillota</taxon>
        <taxon>Clostridia</taxon>
        <taxon>Peptostreptococcales</taxon>
        <taxon>Natronincolaceae</taxon>
        <taxon>Alkaliphilus</taxon>
    </lineage>
</organism>
<dbReference type="InterPro" id="IPR036097">
    <property type="entry name" value="HisK_dim/P_sf"/>
</dbReference>